<dbReference type="Proteomes" id="UP001302978">
    <property type="component" value="Chromosome"/>
</dbReference>
<gene>
    <name evidence="2" type="ORF">MmiHf6_15380</name>
</gene>
<name>A0AA96V1K9_9EURY</name>
<dbReference type="RefSeq" id="WP_316557383.1">
    <property type="nucleotide sequence ID" value="NZ_CP131059.1"/>
</dbReference>
<protein>
    <recommendedName>
        <fullName evidence="4">Methanogenesis marker 17 protein</fullName>
    </recommendedName>
</protein>
<dbReference type="InterPro" id="IPR016762">
    <property type="entry name" value="Methan_mark_17"/>
</dbReference>
<dbReference type="NCBIfam" id="TIGR03291">
    <property type="entry name" value="methan_mark_17"/>
    <property type="match status" value="1"/>
</dbReference>
<dbReference type="GeneID" id="85196140"/>
<dbReference type="Pfam" id="PF09886">
    <property type="entry name" value="DUF2113"/>
    <property type="match status" value="1"/>
</dbReference>
<evidence type="ECO:0000313" key="3">
    <source>
        <dbReference type="Proteomes" id="UP001302978"/>
    </source>
</evidence>
<reference evidence="2 3" key="1">
    <citation type="submission" date="2023-07" db="EMBL/GenBank/DDBJ databases">
        <title>Closed genoem sequence of Methanomicrococcus sp. Hf6.</title>
        <authorList>
            <person name="Poehlein A."/>
            <person name="Protasov E."/>
            <person name="Platt K."/>
            <person name="Reeh H."/>
            <person name="Daniel R."/>
            <person name="Brune A."/>
        </authorList>
    </citation>
    <scope>NUCLEOTIDE SEQUENCE [LARGE SCALE GENOMIC DNA]</scope>
    <source>
        <strain evidence="2 3">Hf6</strain>
    </source>
</reference>
<evidence type="ECO:0000256" key="1">
    <source>
        <dbReference type="SAM" id="MobiDB-lite"/>
    </source>
</evidence>
<proteinExistence type="predicted"/>
<dbReference type="AlphaFoldDB" id="A0AA96V1K9"/>
<keyword evidence="3" id="KW-1185">Reference proteome</keyword>
<evidence type="ECO:0008006" key="4">
    <source>
        <dbReference type="Google" id="ProtNLM"/>
    </source>
</evidence>
<dbReference type="EMBL" id="CP131059">
    <property type="protein sequence ID" value="WNY24208.1"/>
    <property type="molecule type" value="Genomic_DNA"/>
</dbReference>
<organism evidence="2 3">
    <name type="scientific">Methanimicrococcus hongohii</name>
    <dbReference type="NCBI Taxonomy" id="3028295"/>
    <lineage>
        <taxon>Archaea</taxon>
        <taxon>Methanobacteriati</taxon>
        <taxon>Methanobacteriota</taxon>
        <taxon>Stenosarchaea group</taxon>
        <taxon>Methanomicrobia</taxon>
        <taxon>Methanosarcinales</taxon>
        <taxon>Methanosarcinaceae</taxon>
        <taxon>Methanimicrococcus</taxon>
    </lineage>
</organism>
<evidence type="ECO:0000313" key="2">
    <source>
        <dbReference type="EMBL" id="WNY24208.1"/>
    </source>
</evidence>
<sequence length="240" mass="26995">MIMEPLEIFEVYSAVESEAAVYRDITADVMSDLRLASAVGRIRVEIYPPSSLYMMAAILRDVEMPIRISDMAAVDTSYEGGEGFVKITIEREKYMPELTRFLWNKYTPANVNQADRWTILIRAEEPAKEAETLPSQVIANPSQNLHADMIEFSIRCVPEGFRVRYHTFENNEFMFIASEDIIEPNHLEHAKKMLDKLRAAVPDVTATKKADGKEKREAKNKSQTASADASGAAGNTKEGQ</sequence>
<feature type="compositionally biased region" description="Basic and acidic residues" evidence="1">
    <location>
        <begin position="206"/>
        <end position="220"/>
    </location>
</feature>
<feature type="region of interest" description="Disordered" evidence="1">
    <location>
        <begin position="201"/>
        <end position="240"/>
    </location>
</feature>
<accession>A0AA96V1K9</accession>
<dbReference type="KEGG" id="mehf:MmiHf6_15380"/>